<dbReference type="EMBL" id="JACVVK020000010">
    <property type="protein sequence ID" value="KAK7505539.1"/>
    <property type="molecule type" value="Genomic_DNA"/>
</dbReference>
<protein>
    <recommendedName>
        <fullName evidence="4">CHCH domain-containing protein</fullName>
    </recommendedName>
</protein>
<dbReference type="InterPro" id="IPR039870">
    <property type="entry name" value="Coa4-like"/>
</dbReference>
<evidence type="ECO:0000313" key="3">
    <source>
        <dbReference type="Proteomes" id="UP001519460"/>
    </source>
</evidence>
<name>A0ABD0M2J7_9CAEN</name>
<feature type="region of interest" description="Disordered" evidence="1">
    <location>
        <begin position="1"/>
        <end position="25"/>
    </location>
</feature>
<organism evidence="2 3">
    <name type="scientific">Batillaria attramentaria</name>
    <dbReference type="NCBI Taxonomy" id="370345"/>
    <lineage>
        <taxon>Eukaryota</taxon>
        <taxon>Metazoa</taxon>
        <taxon>Spiralia</taxon>
        <taxon>Lophotrochozoa</taxon>
        <taxon>Mollusca</taxon>
        <taxon>Gastropoda</taxon>
        <taxon>Caenogastropoda</taxon>
        <taxon>Sorbeoconcha</taxon>
        <taxon>Cerithioidea</taxon>
        <taxon>Batillariidae</taxon>
        <taxon>Batillaria</taxon>
    </lineage>
</organism>
<gene>
    <name evidence="2" type="ORF">BaRGS_00003284</name>
</gene>
<dbReference type="PANTHER" id="PTHR13639:SF2">
    <property type="entry name" value="CYTOCHROME C OXIDASE ASSEMBLY FACTOR 4 HOMOLOG, MITOCHONDRIAL"/>
    <property type="match status" value="1"/>
</dbReference>
<dbReference type="PANTHER" id="PTHR13639">
    <property type="entry name" value="CYTOCHROME C OXIDASE ASSEMBLY FACTOR 4 HOMOLOG, MITOCHONDRIAL"/>
    <property type="match status" value="1"/>
</dbReference>
<evidence type="ECO:0000256" key="1">
    <source>
        <dbReference type="SAM" id="MobiDB-lite"/>
    </source>
</evidence>
<feature type="compositionally biased region" description="Basic and acidic residues" evidence="1">
    <location>
        <begin position="1"/>
        <end position="16"/>
    </location>
</feature>
<dbReference type="AlphaFoldDB" id="A0ABD0M2J7"/>
<evidence type="ECO:0008006" key="4">
    <source>
        <dbReference type="Google" id="ProtNLM"/>
    </source>
</evidence>
<proteinExistence type="predicted"/>
<accession>A0ABD0M2J7</accession>
<reference evidence="2 3" key="1">
    <citation type="journal article" date="2023" name="Sci. Data">
        <title>Genome assembly of the Korean intertidal mud-creeper Batillaria attramentaria.</title>
        <authorList>
            <person name="Patra A.K."/>
            <person name="Ho P.T."/>
            <person name="Jun S."/>
            <person name="Lee S.J."/>
            <person name="Kim Y."/>
            <person name="Won Y.J."/>
        </authorList>
    </citation>
    <scope>NUCLEOTIDE SEQUENCE [LARGE SCALE GENOMIC DNA]</scope>
    <source>
        <strain evidence="2">Wonlab-2016</strain>
    </source>
</reference>
<sequence>MMAAGMKHDRTRKPASESEEDPVENMISKTGCLQLHYAVQECMAEHQDWRKCQNQVVQFKQCMDESLKQAKTKKS</sequence>
<keyword evidence="3" id="KW-1185">Reference proteome</keyword>
<evidence type="ECO:0000313" key="2">
    <source>
        <dbReference type="EMBL" id="KAK7505539.1"/>
    </source>
</evidence>
<comment type="caution">
    <text evidence="2">The sequence shown here is derived from an EMBL/GenBank/DDBJ whole genome shotgun (WGS) entry which is preliminary data.</text>
</comment>
<dbReference type="Proteomes" id="UP001519460">
    <property type="component" value="Unassembled WGS sequence"/>
</dbReference>